<feature type="chain" id="PRO_5024281593" evidence="1">
    <location>
        <begin position="33"/>
        <end position="512"/>
    </location>
</feature>
<dbReference type="InterPro" id="IPR012332">
    <property type="entry name" value="Autotransporter_pectin_lyase_C"/>
</dbReference>
<evidence type="ECO:0000256" key="1">
    <source>
        <dbReference type="SAM" id="SignalP"/>
    </source>
</evidence>
<accession>A0A5N1IDG1</accession>
<evidence type="ECO:0000313" key="2">
    <source>
        <dbReference type="EMBL" id="KAA9323645.1"/>
    </source>
</evidence>
<organism evidence="2 3">
    <name type="scientific">Lactobacillus jensenii</name>
    <dbReference type="NCBI Taxonomy" id="109790"/>
    <lineage>
        <taxon>Bacteria</taxon>
        <taxon>Bacillati</taxon>
        <taxon>Bacillota</taxon>
        <taxon>Bacilli</taxon>
        <taxon>Lactobacillales</taxon>
        <taxon>Lactobacillaceae</taxon>
        <taxon>Lactobacillus</taxon>
    </lineage>
</organism>
<dbReference type="AlphaFoldDB" id="A0A5N1IDG1"/>
<reference evidence="2 3" key="1">
    <citation type="submission" date="2019-09" db="EMBL/GenBank/DDBJ databases">
        <title>Draft genome sequence assemblies of isolates from the urinary tract.</title>
        <authorList>
            <person name="Mores C.R."/>
            <person name="Putonti C."/>
            <person name="Wolfe A.J."/>
        </authorList>
    </citation>
    <scope>NUCLEOTIDE SEQUENCE [LARGE SCALE GENOMIC DNA]</scope>
    <source>
        <strain evidence="2 3">UMB246</strain>
    </source>
</reference>
<evidence type="ECO:0000313" key="3">
    <source>
        <dbReference type="Proteomes" id="UP000327236"/>
    </source>
</evidence>
<sequence length="512" mass="53245">MKRKKLKFVSIPLIALAIAGETVTISSQVVNAANSTPPAMPSGSKKGGANTQSYDYTGSLSASVLVNSTSRKLLNKTYTSSSKDKNVALVKNAGSLTLNHVTLSKTGSSSNDDNNNFYGTNSVLLATGKKSTAYIKNSKIKSNAKGANGIFASNKATVYANNTSITTTGSANSRGLDATYGGTIIANKTNISTKGDHSAALATDRGGGNVSVTNSKLKTAGSGSPLIYSTGNIEVNNVTGSASGSQIAGMEGYNNIYISNSKLVSTNNNKTGSDPIKNGVILYQSMSGDADTSTSKAAKFQAVNSSLSTSIDSGAMFYVTNTRANVVLKNTKLNFNSKKVNLLTIAGNNSNSWGSAGSNGAKVIFTGIKQKLDGNISVDNISSLKLYLLKNSTYTGKTTITTNSKATSSSKTSAPITINIAKDSKWIVTGNSTVSNLNIESGAKIVDKSGKTVTIVNSSGKTLVKGSSKYKITVKGTYSNKVTTSSANSLSKSSVSRTSFDKYFYTNTKITY</sequence>
<keyword evidence="1" id="KW-0732">Signal</keyword>
<dbReference type="Gene3D" id="2.160.20.20">
    <property type="match status" value="1"/>
</dbReference>
<name>A0A5N1IDG1_LACJE</name>
<dbReference type="Proteomes" id="UP000327236">
    <property type="component" value="Unassembled WGS sequence"/>
</dbReference>
<dbReference type="EMBL" id="VYWW01000007">
    <property type="protein sequence ID" value="KAA9323645.1"/>
    <property type="molecule type" value="Genomic_DNA"/>
</dbReference>
<gene>
    <name evidence="2" type="ORF">F6H94_02480</name>
</gene>
<dbReference type="RefSeq" id="WP_151141339.1">
    <property type="nucleotide sequence ID" value="NZ_VYWW01000007.1"/>
</dbReference>
<dbReference type="OrthoDB" id="355208at2"/>
<protein>
    <submittedName>
        <fullName evidence="2">Adhesin</fullName>
    </submittedName>
</protein>
<proteinExistence type="predicted"/>
<comment type="caution">
    <text evidence="2">The sequence shown here is derived from an EMBL/GenBank/DDBJ whole genome shotgun (WGS) entry which is preliminary data.</text>
</comment>
<feature type="signal peptide" evidence="1">
    <location>
        <begin position="1"/>
        <end position="32"/>
    </location>
</feature>